<dbReference type="GO" id="GO:0005506">
    <property type="term" value="F:iron ion binding"/>
    <property type="evidence" value="ECO:0007669"/>
    <property type="project" value="InterPro"/>
</dbReference>
<dbReference type="GO" id="GO:0016020">
    <property type="term" value="C:membrane"/>
    <property type="evidence" value="ECO:0007669"/>
    <property type="project" value="UniProtKB-SubCell"/>
</dbReference>
<evidence type="ECO:0000256" key="6">
    <source>
        <dbReference type="ARBA" id="ARBA00023002"/>
    </source>
</evidence>
<dbReference type="InterPro" id="IPR002401">
    <property type="entry name" value="Cyt_P450_E_grp-I"/>
</dbReference>
<sequence>MYINAIRDLLLITLTVEAQHSPHKALAMDALQLLLSALLFLLPATLLRLLRARSKHPRLPPGPPSLPLLGSVVWLTNSPSEIEPLLRRLVERYGPIVALRMGLSLSVFIADRRLAHAALVESGAALADRPTLTSAGLLGETQNAIGRGSYGPVWRLLRRNLVAETVHPSRVKLFAPARAWVRRVLLEKLGEPGPGAAPAAPRVVETFQYAMFCLLVLMCFGERLDEPAVRAIAAAAREALIYRSKSMPVFAFFPAVTKHLFRSRLHKVRVLKRRLGELFMPLIDARRERKERGGESKKETTFEHSYVDSLLDIKIHEDGDGALTDDEMIILCCEFLDGGTDTTSTALQWIMAELVKNPAIQEKLYNEIKATIDDDKEEVTEEDVHKMPHLKAVILEGLRKHPPAHFVLPHKAAEDMEIGGYTIPKGTTVNFMVAEMGRDELEWKNPMEFSPERFLPGGDAEGVDVTGTKAIKMMPFGAGRRICAAFGMAMLHLEYFVANMVREFEWHEVAGDEVDFAEKNEFTVVMKRPLRPHLVPRRSQASQGMSSH</sequence>
<accession>A0A835AYS2</accession>
<evidence type="ECO:0008006" key="14">
    <source>
        <dbReference type="Google" id="ProtNLM"/>
    </source>
</evidence>
<keyword evidence="7 10" id="KW-0408">Iron</keyword>
<dbReference type="AlphaFoldDB" id="A0A835AYS2"/>
<dbReference type="Gene3D" id="1.10.630.10">
    <property type="entry name" value="Cytochrome P450"/>
    <property type="match status" value="1"/>
</dbReference>
<evidence type="ECO:0000256" key="10">
    <source>
        <dbReference type="PIRSR" id="PIRSR602401-1"/>
    </source>
</evidence>
<dbReference type="Proteomes" id="UP000636709">
    <property type="component" value="Unassembled WGS sequence"/>
</dbReference>
<dbReference type="PANTHER" id="PTHR24298:SF800">
    <property type="entry name" value="CYTOCHROME P450 89A2-RELATED"/>
    <property type="match status" value="1"/>
</dbReference>
<comment type="cofactor">
    <cofactor evidence="10">
        <name>heme</name>
        <dbReference type="ChEBI" id="CHEBI:30413"/>
    </cofactor>
</comment>
<dbReference type="PRINTS" id="PR00463">
    <property type="entry name" value="EP450I"/>
</dbReference>
<dbReference type="PANTHER" id="PTHR24298">
    <property type="entry name" value="FLAVONOID 3'-MONOOXYGENASE-RELATED"/>
    <property type="match status" value="1"/>
</dbReference>
<dbReference type="Pfam" id="PF00067">
    <property type="entry name" value="p450"/>
    <property type="match status" value="1"/>
</dbReference>
<evidence type="ECO:0000256" key="5">
    <source>
        <dbReference type="ARBA" id="ARBA00022989"/>
    </source>
</evidence>
<dbReference type="InterPro" id="IPR036396">
    <property type="entry name" value="Cyt_P450_sf"/>
</dbReference>
<evidence type="ECO:0000256" key="8">
    <source>
        <dbReference type="ARBA" id="ARBA00023033"/>
    </source>
</evidence>
<dbReference type="CDD" id="cd11075">
    <property type="entry name" value="CYP77_89"/>
    <property type="match status" value="1"/>
</dbReference>
<proteinExistence type="inferred from homology"/>
<evidence type="ECO:0000313" key="12">
    <source>
        <dbReference type="EMBL" id="KAF8678599.1"/>
    </source>
</evidence>
<dbReference type="FunFam" id="1.10.630.10:FF:000012">
    <property type="entry name" value="Cytochrome P450 family protein"/>
    <property type="match status" value="1"/>
</dbReference>
<name>A0A835AYS2_9POAL</name>
<organism evidence="12 13">
    <name type="scientific">Digitaria exilis</name>
    <dbReference type="NCBI Taxonomy" id="1010633"/>
    <lineage>
        <taxon>Eukaryota</taxon>
        <taxon>Viridiplantae</taxon>
        <taxon>Streptophyta</taxon>
        <taxon>Embryophyta</taxon>
        <taxon>Tracheophyta</taxon>
        <taxon>Spermatophyta</taxon>
        <taxon>Magnoliopsida</taxon>
        <taxon>Liliopsida</taxon>
        <taxon>Poales</taxon>
        <taxon>Poaceae</taxon>
        <taxon>PACMAD clade</taxon>
        <taxon>Panicoideae</taxon>
        <taxon>Panicodae</taxon>
        <taxon>Paniceae</taxon>
        <taxon>Anthephorinae</taxon>
        <taxon>Digitaria</taxon>
    </lineage>
</organism>
<keyword evidence="9" id="KW-0472">Membrane</keyword>
<dbReference type="InterPro" id="IPR017972">
    <property type="entry name" value="Cyt_P450_CS"/>
</dbReference>
<gene>
    <name evidence="12" type="ORF">HU200_046217</name>
</gene>
<evidence type="ECO:0000256" key="1">
    <source>
        <dbReference type="ARBA" id="ARBA00004167"/>
    </source>
</evidence>
<protein>
    <recommendedName>
        <fullName evidence="14">Cytochrome P450</fullName>
    </recommendedName>
</protein>
<dbReference type="OrthoDB" id="1055148at2759"/>
<feature type="binding site" description="axial binding residue" evidence="10">
    <location>
        <position position="483"/>
    </location>
    <ligand>
        <name>heme</name>
        <dbReference type="ChEBI" id="CHEBI:30413"/>
    </ligand>
    <ligandPart>
        <name>Fe</name>
        <dbReference type="ChEBI" id="CHEBI:18248"/>
    </ligandPart>
</feature>
<dbReference type="SUPFAM" id="SSF48264">
    <property type="entry name" value="Cytochrome P450"/>
    <property type="match status" value="1"/>
</dbReference>
<keyword evidence="2 10" id="KW-0349">Heme</keyword>
<evidence type="ECO:0000313" key="13">
    <source>
        <dbReference type="Proteomes" id="UP000636709"/>
    </source>
</evidence>
<dbReference type="GO" id="GO:0016709">
    <property type="term" value="F:oxidoreductase activity, acting on paired donors, with incorporation or reduction of molecular oxygen, NAD(P)H as one donor, and incorporation of one atom of oxygen"/>
    <property type="evidence" value="ECO:0007669"/>
    <property type="project" value="TreeGrafter"/>
</dbReference>
<keyword evidence="3" id="KW-0812">Transmembrane</keyword>
<keyword evidence="13" id="KW-1185">Reference proteome</keyword>
<evidence type="ECO:0000256" key="3">
    <source>
        <dbReference type="ARBA" id="ARBA00022692"/>
    </source>
</evidence>
<evidence type="ECO:0000256" key="2">
    <source>
        <dbReference type="ARBA" id="ARBA00022617"/>
    </source>
</evidence>
<evidence type="ECO:0000256" key="4">
    <source>
        <dbReference type="ARBA" id="ARBA00022723"/>
    </source>
</evidence>
<dbReference type="GO" id="GO:0020037">
    <property type="term" value="F:heme binding"/>
    <property type="evidence" value="ECO:0007669"/>
    <property type="project" value="InterPro"/>
</dbReference>
<dbReference type="InterPro" id="IPR051103">
    <property type="entry name" value="Plant_metabolite_P450s"/>
</dbReference>
<keyword evidence="8 11" id="KW-0503">Monooxygenase</keyword>
<evidence type="ECO:0000256" key="7">
    <source>
        <dbReference type="ARBA" id="ARBA00023004"/>
    </source>
</evidence>
<dbReference type="PRINTS" id="PR00385">
    <property type="entry name" value="P450"/>
</dbReference>
<keyword evidence="4 10" id="KW-0479">Metal-binding</keyword>
<evidence type="ECO:0000256" key="11">
    <source>
        <dbReference type="RuleBase" id="RU000461"/>
    </source>
</evidence>
<comment type="caution">
    <text evidence="12">The sequence shown here is derived from an EMBL/GenBank/DDBJ whole genome shotgun (WGS) entry which is preliminary data.</text>
</comment>
<reference evidence="12" key="1">
    <citation type="submission" date="2020-07" db="EMBL/GenBank/DDBJ databases">
        <title>Genome sequence and genetic diversity analysis of an under-domesticated orphan crop, white fonio (Digitaria exilis).</title>
        <authorList>
            <person name="Bennetzen J.L."/>
            <person name="Chen S."/>
            <person name="Ma X."/>
            <person name="Wang X."/>
            <person name="Yssel A.E.J."/>
            <person name="Chaluvadi S.R."/>
            <person name="Johnson M."/>
            <person name="Gangashetty P."/>
            <person name="Hamidou F."/>
            <person name="Sanogo M.D."/>
            <person name="Zwaenepoel A."/>
            <person name="Wallace J."/>
            <person name="Van De Peer Y."/>
            <person name="Van Deynze A."/>
        </authorList>
    </citation>
    <scope>NUCLEOTIDE SEQUENCE</scope>
    <source>
        <tissue evidence="12">Leaves</tissue>
    </source>
</reference>
<evidence type="ECO:0000256" key="9">
    <source>
        <dbReference type="ARBA" id="ARBA00023136"/>
    </source>
</evidence>
<keyword evidence="5" id="KW-1133">Transmembrane helix</keyword>
<dbReference type="PROSITE" id="PS00086">
    <property type="entry name" value="CYTOCHROME_P450"/>
    <property type="match status" value="1"/>
</dbReference>
<dbReference type="InterPro" id="IPR001128">
    <property type="entry name" value="Cyt_P450"/>
</dbReference>
<dbReference type="EMBL" id="JACEFO010002133">
    <property type="protein sequence ID" value="KAF8678599.1"/>
    <property type="molecule type" value="Genomic_DNA"/>
</dbReference>
<keyword evidence="6 11" id="KW-0560">Oxidoreductase</keyword>
<comment type="subcellular location">
    <subcellularLocation>
        <location evidence="1">Membrane</location>
        <topology evidence="1">Single-pass membrane protein</topology>
    </subcellularLocation>
</comment>
<comment type="similarity">
    <text evidence="11">Belongs to the cytochrome P450 family.</text>
</comment>